<evidence type="ECO:0000313" key="2">
    <source>
        <dbReference type="EMBL" id="ACC69975.1"/>
    </source>
</evidence>
<evidence type="ECO:0000313" key="3">
    <source>
        <dbReference type="Proteomes" id="UP000001192"/>
    </source>
</evidence>
<accession>B2JF46</accession>
<keyword evidence="3" id="KW-1185">Reference proteome</keyword>
<organism evidence="2 3">
    <name type="scientific">Paraburkholderia phymatum (strain DSM 17167 / CIP 108236 / LMG 21445 / STM815)</name>
    <name type="common">Burkholderia phymatum</name>
    <dbReference type="NCBI Taxonomy" id="391038"/>
    <lineage>
        <taxon>Bacteria</taxon>
        <taxon>Pseudomonadati</taxon>
        <taxon>Pseudomonadota</taxon>
        <taxon>Betaproteobacteria</taxon>
        <taxon>Burkholderiales</taxon>
        <taxon>Burkholderiaceae</taxon>
        <taxon>Paraburkholderia</taxon>
    </lineage>
</organism>
<name>B2JF46_PARP8</name>
<dbReference type="Proteomes" id="UP000001192">
    <property type="component" value="Chromosome 1"/>
</dbReference>
<feature type="chain" id="PRO_5002777183" description="Lipoprotein" evidence="1">
    <location>
        <begin position="35"/>
        <end position="158"/>
    </location>
</feature>
<dbReference type="KEGG" id="bph:Bphy_0786"/>
<dbReference type="OrthoDB" id="9035609at2"/>
<dbReference type="AlphaFoldDB" id="B2JF46"/>
<keyword evidence="1" id="KW-0732">Signal</keyword>
<evidence type="ECO:0000256" key="1">
    <source>
        <dbReference type="SAM" id="SignalP"/>
    </source>
</evidence>
<dbReference type="EMBL" id="CP001043">
    <property type="protein sequence ID" value="ACC69975.1"/>
    <property type="molecule type" value="Genomic_DNA"/>
</dbReference>
<sequence precursor="true">MRLVFRIDSNPVPLLPAGFAVCVAFALSALPACAIAQKSMSAAAQALSAAQQSTDPAADKTLNAAAASDTAVIAGETDLNGAQVLNVPADGAATNGIALDDQMLSRQRGGAADMVMVAAPPQLMHGSSVTLWDEIAPPSPLPVPIDAAQGNVANYQRK</sequence>
<reference evidence="3" key="1">
    <citation type="journal article" date="2014" name="Stand. Genomic Sci.">
        <title>Complete genome sequence of Burkholderia phymatum STM815(T), a broad host range and efficient nitrogen-fixing symbiont of Mimosa species.</title>
        <authorList>
            <person name="Moulin L."/>
            <person name="Klonowska A."/>
            <person name="Caroline B."/>
            <person name="Booth K."/>
            <person name="Vriezen J.A."/>
            <person name="Melkonian R."/>
            <person name="James E.K."/>
            <person name="Young J.P."/>
            <person name="Bena G."/>
            <person name="Hauser L."/>
            <person name="Land M."/>
            <person name="Kyrpides N."/>
            <person name="Bruce D."/>
            <person name="Chain P."/>
            <person name="Copeland A."/>
            <person name="Pitluck S."/>
            <person name="Woyke T."/>
            <person name="Lizotte-Waniewski M."/>
            <person name="Bristow J."/>
            <person name="Riley M."/>
        </authorList>
    </citation>
    <scope>NUCLEOTIDE SEQUENCE [LARGE SCALE GENOMIC DNA]</scope>
    <source>
        <strain evidence="3">DSM 17167 / CIP 108236 / LMG 21445 / STM815</strain>
    </source>
</reference>
<feature type="signal peptide" evidence="1">
    <location>
        <begin position="1"/>
        <end position="34"/>
    </location>
</feature>
<dbReference type="RefSeq" id="WP_012400195.1">
    <property type="nucleotide sequence ID" value="NC_010622.1"/>
</dbReference>
<dbReference type="HOGENOM" id="CLU_1666115_0_0_4"/>
<dbReference type="eggNOG" id="ENOG5032Q0K">
    <property type="taxonomic scope" value="Bacteria"/>
</dbReference>
<gene>
    <name evidence="2" type="ordered locus">Bphy_0786</name>
</gene>
<evidence type="ECO:0008006" key="4">
    <source>
        <dbReference type="Google" id="ProtNLM"/>
    </source>
</evidence>
<protein>
    <recommendedName>
        <fullName evidence="4">Lipoprotein</fullName>
    </recommendedName>
</protein>
<proteinExistence type="predicted"/>